<dbReference type="PANTHER" id="PTHR23248">
    <property type="entry name" value="PHOSPHOLIPID SCRAMBLASE-RELATED"/>
    <property type="match status" value="1"/>
</dbReference>
<sequence length="206" mass="23176">MAGLEQLATVDQLIMRMETESSETRHKIFVENSAGKKLFYPGTVSGRFRRNLYLSLQAFNLKILDNLKNEVIHVHRPGLCCSLSCGLSLDLFILAPPDTFVGKIEEKCRICGTKFGIKDASGKKVFVIKGPCCVRCSKNVELKILAADEKTQVGFISKQAKAKCLRMSFPKDMDVEMKAVMVGACFLIFATFFNVNMSRLWQYHFS</sequence>
<keyword evidence="2" id="KW-0472">Membrane</keyword>
<proteinExistence type="inferred from homology"/>
<comment type="function">
    <text evidence="2">May mediate accelerated ATP-independent bidirectional transbilayer migration of phospholipids upon binding calcium ions that results in a loss of phospholipid asymmetry in the plasma membrane.</text>
</comment>
<dbReference type="Pfam" id="PF03803">
    <property type="entry name" value="Scramblase"/>
    <property type="match status" value="1"/>
</dbReference>
<keyword evidence="2" id="KW-0449">Lipoprotein</keyword>
<dbReference type="GO" id="GO:0017128">
    <property type="term" value="F:phospholipid scramblase activity"/>
    <property type="evidence" value="ECO:0000318"/>
    <property type="project" value="GO_Central"/>
</dbReference>
<dbReference type="Proteomes" id="UP000007266">
    <property type="component" value="Linkage group 7"/>
</dbReference>
<dbReference type="InterPro" id="IPR005552">
    <property type="entry name" value="Scramblase"/>
</dbReference>
<dbReference type="InParanoid" id="A0A139WEE6"/>
<evidence type="ECO:0000313" key="3">
    <source>
        <dbReference type="EMBL" id="KYB26323.1"/>
    </source>
</evidence>
<accession>A0A139WEE6</accession>
<dbReference type="AlphaFoldDB" id="A0A139WEE6"/>
<evidence type="ECO:0000256" key="1">
    <source>
        <dbReference type="ARBA" id="ARBA00005350"/>
    </source>
</evidence>
<dbReference type="eggNOG" id="KOG0621">
    <property type="taxonomic scope" value="Eukaryota"/>
</dbReference>
<dbReference type="GO" id="GO:0005886">
    <property type="term" value="C:plasma membrane"/>
    <property type="evidence" value="ECO:0000318"/>
    <property type="project" value="GO_Central"/>
</dbReference>
<comment type="similarity">
    <text evidence="1 2">Belongs to the phospholipid scramblase family.</text>
</comment>
<protein>
    <recommendedName>
        <fullName evidence="2">Phospholipid scramblase</fullName>
    </recommendedName>
</protein>
<name>A0A139WEE6_TRICA</name>
<evidence type="ECO:0000256" key="2">
    <source>
        <dbReference type="RuleBase" id="RU363116"/>
    </source>
</evidence>
<keyword evidence="4" id="KW-1185">Reference proteome</keyword>
<feature type="transmembrane region" description="Helical" evidence="2">
    <location>
        <begin position="175"/>
        <end position="195"/>
    </location>
</feature>
<gene>
    <name evidence="3" type="primary">AUGUSTUS-3.0.2_33721</name>
    <name evidence="3" type="ORF">TcasGA2_TC033721</name>
</gene>
<evidence type="ECO:0000313" key="4">
    <source>
        <dbReference type="Proteomes" id="UP000007266"/>
    </source>
</evidence>
<comment type="cofactor">
    <cofactor evidence="2">
        <name>Ca(2+)</name>
        <dbReference type="ChEBI" id="CHEBI:29108"/>
    </cofactor>
</comment>
<dbReference type="OMA" id="IMRMETE"/>
<dbReference type="EMBL" id="KQ971354">
    <property type="protein sequence ID" value="KYB26323.1"/>
    <property type="molecule type" value="Genomic_DNA"/>
</dbReference>
<keyword evidence="2" id="KW-1133">Transmembrane helix</keyword>
<reference evidence="3 4" key="2">
    <citation type="journal article" date="2010" name="Nucleic Acids Res.">
        <title>BeetleBase in 2010: revisions to provide comprehensive genomic information for Tribolium castaneum.</title>
        <authorList>
            <person name="Kim H.S."/>
            <person name="Murphy T."/>
            <person name="Xia J."/>
            <person name="Caragea D."/>
            <person name="Park Y."/>
            <person name="Beeman R.W."/>
            <person name="Lorenzen M.D."/>
            <person name="Butcher S."/>
            <person name="Manak J.R."/>
            <person name="Brown S.J."/>
        </authorList>
    </citation>
    <scope>GENOME REANNOTATION</scope>
    <source>
        <strain evidence="3 4">Georgia GA2</strain>
    </source>
</reference>
<dbReference type="PANTHER" id="PTHR23248:SF9">
    <property type="entry name" value="PHOSPHOLIPID SCRAMBLASE"/>
    <property type="match status" value="1"/>
</dbReference>
<keyword evidence="2" id="KW-0106">Calcium</keyword>
<keyword evidence="2" id="KW-0564">Palmitate</keyword>
<dbReference type="GO" id="GO:0017121">
    <property type="term" value="P:plasma membrane phospholipid scrambling"/>
    <property type="evidence" value="ECO:0000318"/>
    <property type="project" value="GO_Central"/>
</dbReference>
<keyword evidence="2" id="KW-0812">Transmembrane</keyword>
<reference evidence="3 4" key="1">
    <citation type="journal article" date="2008" name="Nature">
        <title>The genome of the model beetle and pest Tribolium castaneum.</title>
        <authorList>
            <consortium name="Tribolium Genome Sequencing Consortium"/>
            <person name="Richards S."/>
            <person name="Gibbs R.A."/>
            <person name="Weinstock G.M."/>
            <person name="Brown S.J."/>
            <person name="Denell R."/>
            <person name="Beeman R.W."/>
            <person name="Gibbs R."/>
            <person name="Beeman R.W."/>
            <person name="Brown S.J."/>
            <person name="Bucher G."/>
            <person name="Friedrich M."/>
            <person name="Grimmelikhuijzen C.J."/>
            <person name="Klingler M."/>
            <person name="Lorenzen M."/>
            <person name="Richards S."/>
            <person name="Roth S."/>
            <person name="Schroder R."/>
            <person name="Tautz D."/>
            <person name="Zdobnov E.M."/>
            <person name="Muzny D."/>
            <person name="Gibbs R.A."/>
            <person name="Weinstock G.M."/>
            <person name="Attaway T."/>
            <person name="Bell S."/>
            <person name="Buhay C.J."/>
            <person name="Chandrabose M.N."/>
            <person name="Chavez D."/>
            <person name="Clerk-Blankenburg K.P."/>
            <person name="Cree A."/>
            <person name="Dao M."/>
            <person name="Davis C."/>
            <person name="Chacko J."/>
            <person name="Dinh H."/>
            <person name="Dugan-Rocha S."/>
            <person name="Fowler G."/>
            <person name="Garner T.T."/>
            <person name="Garnes J."/>
            <person name="Gnirke A."/>
            <person name="Hawes A."/>
            <person name="Hernandez J."/>
            <person name="Hines S."/>
            <person name="Holder M."/>
            <person name="Hume J."/>
            <person name="Jhangiani S.N."/>
            <person name="Joshi V."/>
            <person name="Khan Z.M."/>
            <person name="Jackson L."/>
            <person name="Kovar C."/>
            <person name="Kowis A."/>
            <person name="Lee S."/>
            <person name="Lewis L.R."/>
            <person name="Margolis J."/>
            <person name="Morgan M."/>
            <person name="Nazareth L.V."/>
            <person name="Nguyen N."/>
            <person name="Okwuonu G."/>
            <person name="Parker D."/>
            <person name="Richards S."/>
            <person name="Ruiz S.J."/>
            <person name="Santibanez J."/>
            <person name="Savard J."/>
            <person name="Scherer S.E."/>
            <person name="Schneider B."/>
            <person name="Sodergren E."/>
            <person name="Tautz D."/>
            <person name="Vattahil S."/>
            <person name="Villasana D."/>
            <person name="White C.S."/>
            <person name="Wright R."/>
            <person name="Park Y."/>
            <person name="Beeman R.W."/>
            <person name="Lord J."/>
            <person name="Oppert B."/>
            <person name="Lorenzen M."/>
            <person name="Brown S."/>
            <person name="Wang L."/>
            <person name="Savard J."/>
            <person name="Tautz D."/>
            <person name="Richards S."/>
            <person name="Weinstock G."/>
            <person name="Gibbs R.A."/>
            <person name="Liu Y."/>
            <person name="Worley K."/>
            <person name="Weinstock G."/>
            <person name="Elsik C.G."/>
            <person name="Reese J.T."/>
            <person name="Elhaik E."/>
            <person name="Landan G."/>
            <person name="Graur D."/>
            <person name="Arensburger P."/>
            <person name="Atkinson P."/>
            <person name="Beeman R.W."/>
            <person name="Beidler J."/>
            <person name="Brown S.J."/>
            <person name="Demuth J.P."/>
            <person name="Drury D.W."/>
            <person name="Du Y.Z."/>
            <person name="Fujiwara H."/>
            <person name="Lorenzen M."/>
            <person name="Maselli V."/>
            <person name="Osanai M."/>
            <person name="Park Y."/>
            <person name="Robertson H.M."/>
            <person name="Tu Z."/>
            <person name="Wang J.J."/>
            <person name="Wang S."/>
            <person name="Richards S."/>
            <person name="Song H."/>
            <person name="Zhang L."/>
            <person name="Sodergren E."/>
            <person name="Werner D."/>
            <person name="Stanke M."/>
            <person name="Morgenstern B."/>
            <person name="Solovyev V."/>
            <person name="Kosarev P."/>
            <person name="Brown G."/>
            <person name="Chen H.C."/>
            <person name="Ermolaeva O."/>
            <person name="Hlavina W."/>
            <person name="Kapustin Y."/>
            <person name="Kiryutin B."/>
            <person name="Kitts P."/>
            <person name="Maglott D."/>
            <person name="Pruitt K."/>
            <person name="Sapojnikov V."/>
            <person name="Souvorov A."/>
            <person name="Mackey A.J."/>
            <person name="Waterhouse R.M."/>
            <person name="Wyder S."/>
            <person name="Zdobnov E.M."/>
            <person name="Zdobnov E.M."/>
            <person name="Wyder S."/>
            <person name="Kriventseva E.V."/>
            <person name="Kadowaki T."/>
            <person name="Bork P."/>
            <person name="Aranda M."/>
            <person name="Bao R."/>
            <person name="Beermann A."/>
            <person name="Berns N."/>
            <person name="Bolognesi R."/>
            <person name="Bonneton F."/>
            <person name="Bopp D."/>
            <person name="Brown S.J."/>
            <person name="Bucher G."/>
            <person name="Butts T."/>
            <person name="Chaumot A."/>
            <person name="Denell R.E."/>
            <person name="Ferrier D.E."/>
            <person name="Friedrich M."/>
            <person name="Gordon C.M."/>
            <person name="Jindra M."/>
            <person name="Klingler M."/>
            <person name="Lan Q."/>
            <person name="Lattorff H.M."/>
            <person name="Laudet V."/>
            <person name="von Levetsow C."/>
            <person name="Liu Z."/>
            <person name="Lutz R."/>
            <person name="Lynch J.A."/>
            <person name="da Fonseca R.N."/>
            <person name="Posnien N."/>
            <person name="Reuter R."/>
            <person name="Roth S."/>
            <person name="Savard J."/>
            <person name="Schinko J.B."/>
            <person name="Schmitt C."/>
            <person name="Schoppmeier M."/>
            <person name="Schroder R."/>
            <person name="Shippy T.D."/>
            <person name="Simonnet F."/>
            <person name="Marques-Souza H."/>
            <person name="Tautz D."/>
            <person name="Tomoyasu Y."/>
            <person name="Trauner J."/>
            <person name="Van der Zee M."/>
            <person name="Vervoort M."/>
            <person name="Wittkopp N."/>
            <person name="Wimmer E.A."/>
            <person name="Yang X."/>
            <person name="Jones A.K."/>
            <person name="Sattelle D.B."/>
            <person name="Ebert P.R."/>
            <person name="Nelson D."/>
            <person name="Scott J.G."/>
            <person name="Beeman R.W."/>
            <person name="Muthukrishnan S."/>
            <person name="Kramer K.J."/>
            <person name="Arakane Y."/>
            <person name="Beeman R.W."/>
            <person name="Zhu Q."/>
            <person name="Hogenkamp D."/>
            <person name="Dixit R."/>
            <person name="Oppert B."/>
            <person name="Jiang H."/>
            <person name="Zou Z."/>
            <person name="Marshall J."/>
            <person name="Elpidina E."/>
            <person name="Vinokurov K."/>
            <person name="Oppert C."/>
            <person name="Zou Z."/>
            <person name="Evans J."/>
            <person name="Lu Z."/>
            <person name="Zhao P."/>
            <person name="Sumathipala N."/>
            <person name="Altincicek B."/>
            <person name="Vilcinskas A."/>
            <person name="Williams M."/>
            <person name="Hultmark D."/>
            <person name="Hetru C."/>
            <person name="Jiang H."/>
            <person name="Grimmelikhuijzen C.J."/>
            <person name="Hauser F."/>
            <person name="Cazzamali G."/>
            <person name="Williamson M."/>
            <person name="Park Y."/>
            <person name="Li B."/>
            <person name="Tanaka Y."/>
            <person name="Predel R."/>
            <person name="Neupert S."/>
            <person name="Schachtner J."/>
            <person name="Verleyen P."/>
            <person name="Raible F."/>
            <person name="Bork P."/>
            <person name="Friedrich M."/>
            <person name="Walden K.K."/>
            <person name="Robertson H.M."/>
            <person name="Angeli S."/>
            <person name="Foret S."/>
            <person name="Bucher G."/>
            <person name="Schuetz S."/>
            <person name="Maleszka R."/>
            <person name="Wimmer E.A."/>
            <person name="Beeman R.W."/>
            <person name="Lorenzen M."/>
            <person name="Tomoyasu Y."/>
            <person name="Miller S.C."/>
            <person name="Grossmann D."/>
            <person name="Bucher G."/>
        </authorList>
    </citation>
    <scope>NUCLEOTIDE SEQUENCE [LARGE SCALE GENOMIC DNA]</scope>
    <source>
        <strain evidence="3 4">Georgia GA2</strain>
    </source>
</reference>
<organism evidence="3 4">
    <name type="scientific">Tribolium castaneum</name>
    <name type="common">Red flour beetle</name>
    <dbReference type="NCBI Taxonomy" id="7070"/>
    <lineage>
        <taxon>Eukaryota</taxon>
        <taxon>Metazoa</taxon>
        <taxon>Ecdysozoa</taxon>
        <taxon>Arthropoda</taxon>
        <taxon>Hexapoda</taxon>
        <taxon>Insecta</taxon>
        <taxon>Pterygota</taxon>
        <taxon>Neoptera</taxon>
        <taxon>Endopterygota</taxon>
        <taxon>Coleoptera</taxon>
        <taxon>Polyphaga</taxon>
        <taxon>Cucujiformia</taxon>
        <taxon>Tenebrionidae</taxon>
        <taxon>Tenebrionidae incertae sedis</taxon>
        <taxon>Tribolium</taxon>
    </lineage>
</organism>